<dbReference type="EMBL" id="NEVH01006723">
    <property type="protein sequence ID" value="PNF37080.1"/>
    <property type="molecule type" value="Genomic_DNA"/>
</dbReference>
<gene>
    <name evidence="2" type="ORF">B7P43_G08096</name>
</gene>
<protein>
    <submittedName>
        <fullName evidence="2">Uncharacterized protein</fullName>
    </submittedName>
</protein>
<dbReference type="InParanoid" id="A0A2J7R8C3"/>
<evidence type="ECO:0000256" key="1">
    <source>
        <dbReference type="SAM" id="MobiDB-lite"/>
    </source>
</evidence>
<reference evidence="2 3" key="1">
    <citation type="submission" date="2017-12" db="EMBL/GenBank/DDBJ databases">
        <title>Hemimetabolous genomes reveal molecular basis of termite eusociality.</title>
        <authorList>
            <person name="Harrison M.C."/>
            <person name="Jongepier E."/>
            <person name="Robertson H.M."/>
            <person name="Arning N."/>
            <person name="Bitard-Feildel T."/>
            <person name="Chao H."/>
            <person name="Childers C.P."/>
            <person name="Dinh H."/>
            <person name="Doddapaneni H."/>
            <person name="Dugan S."/>
            <person name="Gowin J."/>
            <person name="Greiner C."/>
            <person name="Han Y."/>
            <person name="Hu H."/>
            <person name="Hughes D.S.T."/>
            <person name="Huylmans A.-K."/>
            <person name="Kemena C."/>
            <person name="Kremer L.P.M."/>
            <person name="Lee S.L."/>
            <person name="Lopez-Ezquerra A."/>
            <person name="Mallet L."/>
            <person name="Monroy-Kuhn J.M."/>
            <person name="Moser A."/>
            <person name="Murali S.C."/>
            <person name="Muzny D.M."/>
            <person name="Otani S."/>
            <person name="Piulachs M.-D."/>
            <person name="Poelchau M."/>
            <person name="Qu J."/>
            <person name="Schaub F."/>
            <person name="Wada-Katsumata A."/>
            <person name="Worley K.C."/>
            <person name="Xie Q."/>
            <person name="Ylla G."/>
            <person name="Poulsen M."/>
            <person name="Gibbs R.A."/>
            <person name="Schal C."/>
            <person name="Richards S."/>
            <person name="Belles X."/>
            <person name="Korb J."/>
            <person name="Bornberg-Bauer E."/>
        </authorList>
    </citation>
    <scope>NUCLEOTIDE SEQUENCE [LARGE SCALE GENOMIC DNA]</scope>
    <source>
        <tissue evidence="2">Whole body</tissue>
    </source>
</reference>
<accession>A0A2J7R8C3</accession>
<sequence>MARVGMRSQQRQLGNGKLQDRRKPRNLCRQQADEQNAEAQFLTEATKRTLVPLTRVLSVSYITALSAARLYSVQRKDER</sequence>
<keyword evidence="3" id="KW-1185">Reference proteome</keyword>
<dbReference type="AlphaFoldDB" id="A0A2J7R8C3"/>
<proteinExistence type="predicted"/>
<dbReference type="Proteomes" id="UP000235965">
    <property type="component" value="Unassembled WGS sequence"/>
</dbReference>
<comment type="caution">
    <text evidence="2">The sequence shown here is derived from an EMBL/GenBank/DDBJ whole genome shotgun (WGS) entry which is preliminary data.</text>
</comment>
<name>A0A2J7R8C3_9NEOP</name>
<feature type="region of interest" description="Disordered" evidence="1">
    <location>
        <begin position="1"/>
        <end position="25"/>
    </location>
</feature>
<organism evidence="2 3">
    <name type="scientific">Cryptotermes secundus</name>
    <dbReference type="NCBI Taxonomy" id="105785"/>
    <lineage>
        <taxon>Eukaryota</taxon>
        <taxon>Metazoa</taxon>
        <taxon>Ecdysozoa</taxon>
        <taxon>Arthropoda</taxon>
        <taxon>Hexapoda</taxon>
        <taxon>Insecta</taxon>
        <taxon>Pterygota</taxon>
        <taxon>Neoptera</taxon>
        <taxon>Polyneoptera</taxon>
        <taxon>Dictyoptera</taxon>
        <taxon>Blattodea</taxon>
        <taxon>Blattoidea</taxon>
        <taxon>Termitoidae</taxon>
        <taxon>Kalotermitidae</taxon>
        <taxon>Cryptotermitinae</taxon>
        <taxon>Cryptotermes</taxon>
    </lineage>
</organism>
<evidence type="ECO:0000313" key="2">
    <source>
        <dbReference type="EMBL" id="PNF37080.1"/>
    </source>
</evidence>
<evidence type="ECO:0000313" key="3">
    <source>
        <dbReference type="Proteomes" id="UP000235965"/>
    </source>
</evidence>